<comment type="caution">
    <text evidence="1">The sequence shown here is derived from an EMBL/GenBank/DDBJ whole genome shotgun (WGS) entry which is preliminary data.</text>
</comment>
<dbReference type="EMBL" id="JAVLVU010000001">
    <property type="protein sequence ID" value="MDT3402739.1"/>
    <property type="molecule type" value="Genomic_DNA"/>
</dbReference>
<keyword evidence="2" id="KW-1185">Reference proteome</keyword>
<dbReference type="Proteomes" id="UP001258315">
    <property type="component" value="Unassembled WGS sequence"/>
</dbReference>
<evidence type="ECO:0000313" key="2">
    <source>
        <dbReference type="Proteomes" id="UP001258315"/>
    </source>
</evidence>
<protein>
    <submittedName>
        <fullName evidence="1">Plasmid stabilization system protein ParE</fullName>
    </submittedName>
</protein>
<accession>A0ABU3GSI0</accession>
<evidence type="ECO:0000313" key="1">
    <source>
        <dbReference type="EMBL" id="MDT3402739.1"/>
    </source>
</evidence>
<sequence>MSLSVAWTDEAQGTFQQIISLIEDKWGSTPAQKFVQSVQKTILLIQTQPYL</sequence>
<gene>
    <name evidence="1" type="ORF">QE417_001811</name>
</gene>
<dbReference type="InterPro" id="IPR035093">
    <property type="entry name" value="RelE/ParE_toxin_dom_sf"/>
</dbReference>
<proteinExistence type="predicted"/>
<reference evidence="2" key="1">
    <citation type="submission" date="2023-07" db="EMBL/GenBank/DDBJ databases">
        <title>Functional and genomic diversity of the sorghum phyllosphere microbiome.</title>
        <authorList>
            <person name="Shade A."/>
        </authorList>
    </citation>
    <scope>NUCLEOTIDE SEQUENCE [LARGE SCALE GENOMIC DNA]</scope>
    <source>
        <strain evidence="2">SORGH_AS_0422</strain>
    </source>
</reference>
<dbReference type="Gene3D" id="3.30.2310.20">
    <property type="entry name" value="RelE-like"/>
    <property type="match status" value="1"/>
</dbReference>
<dbReference type="RefSeq" id="WP_311949423.1">
    <property type="nucleotide sequence ID" value="NZ_JAVLVU010000001.1"/>
</dbReference>
<organism evidence="1 2">
    <name type="scientific">Mucilaginibacter terrae</name>
    <dbReference type="NCBI Taxonomy" id="1955052"/>
    <lineage>
        <taxon>Bacteria</taxon>
        <taxon>Pseudomonadati</taxon>
        <taxon>Bacteroidota</taxon>
        <taxon>Sphingobacteriia</taxon>
        <taxon>Sphingobacteriales</taxon>
        <taxon>Sphingobacteriaceae</taxon>
        <taxon>Mucilaginibacter</taxon>
    </lineage>
</organism>
<name>A0ABU3GSI0_9SPHI</name>